<evidence type="ECO:0000313" key="12">
    <source>
        <dbReference type="EMBL" id="MFC0391676.1"/>
    </source>
</evidence>
<evidence type="ECO:0000313" key="13">
    <source>
        <dbReference type="Proteomes" id="UP001589818"/>
    </source>
</evidence>
<dbReference type="PANTHER" id="PTHR42713:SF3">
    <property type="entry name" value="TRANSCRIPTIONAL REGULATORY PROTEIN HPTR"/>
    <property type="match status" value="1"/>
</dbReference>
<accession>A0ABV6J7C1</accession>
<dbReference type="Gene3D" id="3.40.50.2300">
    <property type="match status" value="1"/>
</dbReference>
<keyword evidence="5" id="KW-0805">Transcription regulation</keyword>
<keyword evidence="2" id="KW-0963">Cytoplasm</keyword>
<organism evidence="12 13">
    <name type="scientific">Paenibacillus mendelii</name>
    <dbReference type="NCBI Taxonomy" id="206163"/>
    <lineage>
        <taxon>Bacteria</taxon>
        <taxon>Bacillati</taxon>
        <taxon>Bacillota</taxon>
        <taxon>Bacilli</taxon>
        <taxon>Bacillales</taxon>
        <taxon>Paenibacillaceae</taxon>
        <taxon>Paenibacillus</taxon>
    </lineage>
</organism>
<feature type="region of interest" description="Disordered" evidence="9">
    <location>
        <begin position="408"/>
        <end position="429"/>
    </location>
</feature>
<evidence type="ECO:0000256" key="6">
    <source>
        <dbReference type="ARBA" id="ARBA00023125"/>
    </source>
</evidence>
<feature type="modified residue" description="4-aspartylphosphate" evidence="8">
    <location>
        <position position="55"/>
    </location>
</feature>
<comment type="subcellular location">
    <subcellularLocation>
        <location evidence="1">Cytoplasm</location>
    </subcellularLocation>
</comment>
<keyword evidence="4" id="KW-0902">Two-component regulatory system</keyword>
<evidence type="ECO:0000259" key="10">
    <source>
        <dbReference type="PROSITE" id="PS01124"/>
    </source>
</evidence>
<dbReference type="InterPro" id="IPR011006">
    <property type="entry name" value="CheY-like_superfamily"/>
</dbReference>
<name>A0ABV6J7C1_9BACL</name>
<dbReference type="PROSITE" id="PS50110">
    <property type="entry name" value="RESPONSE_REGULATORY"/>
    <property type="match status" value="1"/>
</dbReference>
<evidence type="ECO:0000256" key="9">
    <source>
        <dbReference type="SAM" id="MobiDB-lite"/>
    </source>
</evidence>
<evidence type="ECO:0000256" key="5">
    <source>
        <dbReference type="ARBA" id="ARBA00023015"/>
    </source>
</evidence>
<dbReference type="RefSeq" id="WP_204819684.1">
    <property type="nucleotide sequence ID" value="NZ_JANHOF010000006.1"/>
</dbReference>
<evidence type="ECO:0000256" key="8">
    <source>
        <dbReference type="PROSITE-ProRule" id="PRU00169"/>
    </source>
</evidence>
<evidence type="ECO:0000256" key="2">
    <source>
        <dbReference type="ARBA" id="ARBA00022490"/>
    </source>
</evidence>
<dbReference type="EMBL" id="JBHLVF010000011">
    <property type="protein sequence ID" value="MFC0391676.1"/>
    <property type="molecule type" value="Genomic_DNA"/>
</dbReference>
<keyword evidence="3 8" id="KW-0597">Phosphoprotein</keyword>
<keyword evidence="6" id="KW-0238">DNA-binding</keyword>
<keyword evidence="7" id="KW-0804">Transcription</keyword>
<reference evidence="12 13" key="1">
    <citation type="submission" date="2024-09" db="EMBL/GenBank/DDBJ databases">
        <authorList>
            <person name="Sun Q."/>
            <person name="Mori K."/>
        </authorList>
    </citation>
    <scope>NUCLEOTIDE SEQUENCE [LARGE SCALE GENOMIC DNA]</scope>
    <source>
        <strain evidence="12 13">CCM 4839</strain>
    </source>
</reference>
<dbReference type="InterPro" id="IPR041522">
    <property type="entry name" value="CdaR_GGDEF"/>
</dbReference>
<dbReference type="InterPro" id="IPR001789">
    <property type="entry name" value="Sig_transdc_resp-reg_receiver"/>
</dbReference>
<evidence type="ECO:0000256" key="7">
    <source>
        <dbReference type="ARBA" id="ARBA00023163"/>
    </source>
</evidence>
<dbReference type="Pfam" id="PF12833">
    <property type="entry name" value="HTH_18"/>
    <property type="match status" value="1"/>
</dbReference>
<dbReference type="PROSITE" id="PS01124">
    <property type="entry name" value="HTH_ARAC_FAMILY_2"/>
    <property type="match status" value="1"/>
</dbReference>
<evidence type="ECO:0000256" key="4">
    <source>
        <dbReference type="ARBA" id="ARBA00023012"/>
    </source>
</evidence>
<feature type="domain" description="HTH araC/xylS-type" evidence="10">
    <location>
        <begin position="309"/>
        <end position="407"/>
    </location>
</feature>
<dbReference type="SMART" id="SM00448">
    <property type="entry name" value="REC"/>
    <property type="match status" value="1"/>
</dbReference>
<dbReference type="SUPFAM" id="SSF46689">
    <property type="entry name" value="Homeodomain-like"/>
    <property type="match status" value="2"/>
</dbReference>
<dbReference type="CDD" id="cd17536">
    <property type="entry name" value="REC_YesN-like"/>
    <property type="match status" value="1"/>
</dbReference>
<dbReference type="Pfam" id="PF00072">
    <property type="entry name" value="Response_reg"/>
    <property type="match status" value="1"/>
</dbReference>
<dbReference type="Proteomes" id="UP001589818">
    <property type="component" value="Unassembled WGS sequence"/>
</dbReference>
<feature type="domain" description="Response regulatory" evidence="11">
    <location>
        <begin position="3"/>
        <end position="120"/>
    </location>
</feature>
<dbReference type="InterPro" id="IPR051552">
    <property type="entry name" value="HptR"/>
</dbReference>
<comment type="caution">
    <text evidence="12">The sequence shown here is derived from an EMBL/GenBank/DDBJ whole genome shotgun (WGS) entry which is preliminary data.</text>
</comment>
<keyword evidence="13" id="KW-1185">Reference proteome</keyword>
<dbReference type="InterPro" id="IPR018060">
    <property type="entry name" value="HTH_AraC"/>
</dbReference>
<evidence type="ECO:0000259" key="11">
    <source>
        <dbReference type="PROSITE" id="PS50110"/>
    </source>
</evidence>
<protein>
    <submittedName>
        <fullName evidence="12">Response regulator</fullName>
    </submittedName>
</protein>
<proteinExistence type="predicted"/>
<gene>
    <name evidence="12" type="ORF">ACFFJ8_09830</name>
</gene>
<dbReference type="Gene3D" id="1.10.10.60">
    <property type="entry name" value="Homeodomain-like"/>
    <property type="match status" value="2"/>
</dbReference>
<sequence>MYKVLIVDDEPLILEGMRYVIDWEEHGAEIAGSASNGAEALRILEQSTIHIVVTDIKMPGMDGLELIERAKSQGMNVKFIVLSGYDEFELVKKAVVYGVENYLLKPLEEDELSSTLLNTIEKLDHEMHLTIQNKQNYSIVKENILYRWVTGHIGNDELTSRAEFLNIDLSCDCYQAGQISASPSASGPDSALAEEPQWGPLSYAILNVCAETIGNYGSCMLFSGLNGDPILLFAWNGEDTLDPQRLDGLLGACVNNVKTYLKLDINISLGSIVRDYRSVHESYREACRMKDCGLPQSFDASFDAHPAIIKVVDYIDRHYREEMSLKTLSQQFNFNAAYLGQLFKKATGEMFSAYLNRVRIEKSKQLLTETHMKAGEIAVAVGFSNVQYFSNVFHKLTSVYPTDYKKGTGAAGGSEPVDGSGSIRASISR</sequence>
<dbReference type="SUPFAM" id="SSF52172">
    <property type="entry name" value="CheY-like"/>
    <property type="match status" value="1"/>
</dbReference>
<evidence type="ECO:0000256" key="3">
    <source>
        <dbReference type="ARBA" id="ARBA00022553"/>
    </source>
</evidence>
<dbReference type="PANTHER" id="PTHR42713">
    <property type="entry name" value="HISTIDINE KINASE-RELATED"/>
    <property type="match status" value="1"/>
</dbReference>
<dbReference type="InterPro" id="IPR009057">
    <property type="entry name" value="Homeodomain-like_sf"/>
</dbReference>
<evidence type="ECO:0000256" key="1">
    <source>
        <dbReference type="ARBA" id="ARBA00004496"/>
    </source>
</evidence>
<dbReference type="Pfam" id="PF17853">
    <property type="entry name" value="GGDEF_2"/>
    <property type="match status" value="1"/>
</dbReference>
<dbReference type="SMART" id="SM00342">
    <property type="entry name" value="HTH_ARAC"/>
    <property type="match status" value="1"/>
</dbReference>